<evidence type="ECO:0000256" key="2">
    <source>
        <dbReference type="ARBA" id="ARBA00023136"/>
    </source>
</evidence>
<feature type="domain" description="Outer membrane protein beta-barrel" evidence="5">
    <location>
        <begin position="385"/>
        <end position="782"/>
    </location>
</feature>
<dbReference type="SUPFAM" id="SSF56935">
    <property type="entry name" value="Porins"/>
    <property type="match status" value="1"/>
</dbReference>
<sequence>MRKTIFTILCALLSTLAIAQTPALPKTMLIKGTVIDSASGKSLSFVTAALTDATTKAPVKSTLTKESGLFELKNLPMKAYHLSLVYTGYKTHPISIKGDKEVEDVGKIVLAPSNNQLKEVAVTASKPLATQEIDRLSYDIQADPESKVLNVLEMMRKVPMLSLDADDNIKLKGSGNYKIFINGKPSSMLAHNPKDVLRAMPATSIQKIEVITTPPAKYDSEGLDGIINIITNKNVDNGYNASLNFRQNFPIGGPGGGGSFTGKKGKFGISTYMGGNIYNTPEVAGSSSRITSGSNPSVLTQNSINSYKNKGVYGNAELSFEADSLNLFTVEFGLYTGNYTGLNSNRSFTQVAPANIGYTFNNTNLDKYNSYDLGLNYQLGFKGNKNRLLTFSYRSINGIDKGSNNQLLGDTINYHASSFLQINNANSHEHTLQVDYVHPLKKINIEGGMKAILRNNNSNFEYDVQDAKTNTYNIDTARSNVYDNNQYVLGAYNTYQYTLKSWAFKAGARAEETIVKADFITNATNVNRNYFNVVPSVSINRKFKNNSSLNLGYTQRIQRPDIWQLNPFVDLSNPAFQFHGNPDLKAVVSNNFQLNYSWFKKATINVGLSYNFASNTIEAVSVYDTVSRVTTTSYANIGKNRSIGTNFSVNYPITKKLTFNLNGNLKYLFIQGMVNGVLAKNDGLQGNVYSYLSYKFADGTRVNANVGYASSYISLQGQSSSFVNSGLSISRDLIKNKLILGGVVNNPFAKFRTYRNETTGPLFVQTSERQSYLRSFSFNLSYRFGKLQKEIKKNQRSINNDDTSGGKGGGN</sequence>
<name>A0A2T5JEK8_9SPHI</name>
<dbReference type="Gene3D" id="2.40.170.20">
    <property type="entry name" value="TonB-dependent receptor, beta-barrel domain"/>
    <property type="match status" value="1"/>
</dbReference>
<dbReference type="Pfam" id="PF14905">
    <property type="entry name" value="OMP_b-brl_3"/>
    <property type="match status" value="1"/>
</dbReference>
<evidence type="ECO:0000313" key="7">
    <source>
        <dbReference type="Proteomes" id="UP000244168"/>
    </source>
</evidence>
<evidence type="ECO:0000256" key="1">
    <source>
        <dbReference type="ARBA" id="ARBA00004442"/>
    </source>
</evidence>
<keyword evidence="7" id="KW-1185">Reference proteome</keyword>
<feature type="chain" id="PRO_5015400626" evidence="4">
    <location>
        <begin position="20"/>
        <end position="811"/>
    </location>
</feature>
<reference evidence="6 7" key="1">
    <citation type="submission" date="2018-04" db="EMBL/GenBank/DDBJ databases">
        <title>Genomic Encyclopedia of Archaeal and Bacterial Type Strains, Phase II (KMG-II): from individual species to whole genera.</title>
        <authorList>
            <person name="Goeker M."/>
        </authorList>
    </citation>
    <scope>NUCLEOTIDE SEQUENCE [LARGE SCALE GENOMIC DNA]</scope>
    <source>
        <strain evidence="6 7">DSM 26809</strain>
    </source>
</reference>
<dbReference type="PANTHER" id="PTHR40980:SF4">
    <property type="entry name" value="TONB-DEPENDENT RECEPTOR-LIKE BETA-BARREL DOMAIN-CONTAINING PROTEIN"/>
    <property type="match status" value="1"/>
</dbReference>
<dbReference type="SUPFAM" id="SSF49464">
    <property type="entry name" value="Carboxypeptidase regulatory domain-like"/>
    <property type="match status" value="1"/>
</dbReference>
<keyword evidence="4" id="KW-0732">Signal</keyword>
<dbReference type="RefSeq" id="WP_146166435.1">
    <property type="nucleotide sequence ID" value="NZ_CP160205.1"/>
</dbReference>
<dbReference type="InterPro" id="IPR041700">
    <property type="entry name" value="OMP_b-brl_3"/>
</dbReference>
<comment type="subcellular location">
    <subcellularLocation>
        <location evidence="1">Cell outer membrane</location>
    </subcellularLocation>
</comment>
<dbReference type="InterPro" id="IPR037066">
    <property type="entry name" value="Plug_dom_sf"/>
</dbReference>
<proteinExistence type="predicted"/>
<dbReference type="OrthoDB" id="606851at2"/>
<gene>
    <name evidence="6" type="ORF">C8P68_10196</name>
</gene>
<dbReference type="GO" id="GO:0009279">
    <property type="term" value="C:cell outer membrane"/>
    <property type="evidence" value="ECO:0007669"/>
    <property type="project" value="UniProtKB-SubCell"/>
</dbReference>
<dbReference type="Pfam" id="PF13715">
    <property type="entry name" value="CarbopepD_reg_2"/>
    <property type="match status" value="1"/>
</dbReference>
<comment type="caution">
    <text evidence="6">The sequence shown here is derived from an EMBL/GenBank/DDBJ whole genome shotgun (WGS) entry which is preliminary data.</text>
</comment>
<dbReference type="AlphaFoldDB" id="A0A2T5JEK8"/>
<dbReference type="Gene3D" id="2.170.130.10">
    <property type="entry name" value="TonB-dependent receptor, plug domain"/>
    <property type="match status" value="1"/>
</dbReference>
<evidence type="ECO:0000313" key="6">
    <source>
        <dbReference type="EMBL" id="PTR00867.1"/>
    </source>
</evidence>
<protein>
    <submittedName>
        <fullName evidence="6">Outer membrane receptor for ferrienterochelin and colicin</fullName>
    </submittedName>
</protein>
<keyword evidence="6" id="KW-0675">Receptor</keyword>
<evidence type="ECO:0000259" key="5">
    <source>
        <dbReference type="Pfam" id="PF14905"/>
    </source>
</evidence>
<keyword evidence="2" id="KW-0472">Membrane</keyword>
<dbReference type="InterPro" id="IPR008969">
    <property type="entry name" value="CarboxyPept-like_regulatory"/>
</dbReference>
<dbReference type="InterPro" id="IPR036942">
    <property type="entry name" value="Beta-barrel_TonB_sf"/>
</dbReference>
<keyword evidence="3" id="KW-0998">Cell outer membrane</keyword>
<feature type="signal peptide" evidence="4">
    <location>
        <begin position="1"/>
        <end position="19"/>
    </location>
</feature>
<dbReference type="Proteomes" id="UP000244168">
    <property type="component" value="Unassembled WGS sequence"/>
</dbReference>
<accession>A0A2T5JEK8</accession>
<organism evidence="6 7">
    <name type="scientific">Mucilaginibacter yixingensis</name>
    <dbReference type="NCBI Taxonomy" id="1295612"/>
    <lineage>
        <taxon>Bacteria</taxon>
        <taxon>Pseudomonadati</taxon>
        <taxon>Bacteroidota</taxon>
        <taxon>Sphingobacteriia</taxon>
        <taxon>Sphingobacteriales</taxon>
        <taxon>Sphingobacteriaceae</taxon>
        <taxon>Mucilaginibacter</taxon>
    </lineage>
</organism>
<evidence type="ECO:0000256" key="3">
    <source>
        <dbReference type="ARBA" id="ARBA00023237"/>
    </source>
</evidence>
<dbReference type="EMBL" id="QAOQ01000001">
    <property type="protein sequence ID" value="PTR00867.1"/>
    <property type="molecule type" value="Genomic_DNA"/>
</dbReference>
<evidence type="ECO:0000256" key="4">
    <source>
        <dbReference type="SAM" id="SignalP"/>
    </source>
</evidence>
<dbReference type="PANTHER" id="PTHR40980">
    <property type="entry name" value="PLUG DOMAIN-CONTAINING PROTEIN"/>
    <property type="match status" value="1"/>
</dbReference>